<gene>
    <name evidence="7" type="ORF">GSONMT00043212001</name>
</gene>
<keyword evidence="5 6" id="KW-0472">Membrane</keyword>
<dbReference type="GO" id="GO:0005369">
    <property type="term" value="F:taurine:sodium symporter activity"/>
    <property type="evidence" value="ECO:0007669"/>
    <property type="project" value="TreeGrafter"/>
</dbReference>
<dbReference type="InterPro" id="IPR000175">
    <property type="entry name" value="Na/ntran_symport"/>
</dbReference>
<evidence type="ECO:0000313" key="8">
    <source>
        <dbReference type="Proteomes" id="UP000193380"/>
    </source>
</evidence>
<dbReference type="GO" id="GO:0005332">
    <property type="term" value="F:gamma-aminobutyric acid:sodium:chloride symporter activity"/>
    <property type="evidence" value="ECO:0007669"/>
    <property type="project" value="TreeGrafter"/>
</dbReference>
<keyword evidence="4 6" id="KW-1133">Transmembrane helix</keyword>
<dbReference type="EMBL" id="FR904620">
    <property type="protein sequence ID" value="CDQ68322.1"/>
    <property type="molecule type" value="Genomic_DNA"/>
</dbReference>
<evidence type="ECO:0000256" key="2">
    <source>
        <dbReference type="ARBA" id="ARBA00022448"/>
    </source>
</evidence>
<dbReference type="AlphaFoldDB" id="A0A060WMR9"/>
<comment type="subcellular location">
    <subcellularLocation>
        <location evidence="1">Membrane</location>
        <topology evidence="1">Multi-pass membrane protein</topology>
    </subcellularLocation>
</comment>
<reference evidence="7" key="1">
    <citation type="journal article" date="2014" name="Nat. Commun.">
        <title>The rainbow trout genome provides novel insights into evolution after whole-genome duplication in vertebrates.</title>
        <authorList>
            <person name="Berthelot C."/>
            <person name="Brunet F."/>
            <person name="Chalopin D."/>
            <person name="Juanchich A."/>
            <person name="Bernard M."/>
            <person name="Noel B."/>
            <person name="Bento P."/>
            <person name="Da Silva C."/>
            <person name="Labadie K."/>
            <person name="Alberti A."/>
            <person name="Aury J.M."/>
            <person name="Louis A."/>
            <person name="Dehais P."/>
            <person name="Bardou P."/>
            <person name="Montfort J."/>
            <person name="Klopp C."/>
            <person name="Cabau C."/>
            <person name="Gaspin C."/>
            <person name="Thorgaard G.H."/>
            <person name="Boussaha M."/>
            <person name="Quillet E."/>
            <person name="Guyomard R."/>
            <person name="Galiana D."/>
            <person name="Bobe J."/>
            <person name="Volff J.N."/>
            <person name="Genet C."/>
            <person name="Wincker P."/>
            <person name="Jaillon O."/>
            <person name="Roest Crollius H."/>
            <person name="Guiguen Y."/>
        </authorList>
    </citation>
    <scope>NUCLEOTIDE SEQUENCE [LARGE SCALE GENOMIC DNA]</scope>
</reference>
<keyword evidence="3 6" id="KW-0812">Transmembrane</keyword>
<reference evidence="7" key="2">
    <citation type="submission" date="2014-03" db="EMBL/GenBank/DDBJ databases">
        <authorList>
            <person name="Genoscope - CEA"/>
        </authorList>
    </citation>
    <scope>NUCLEOTIDE SEQUENCE</scope>
</reference>
<dbReference type="PaxDb" id="8022-A0A060WMR9"/>
<feature type="transmembrane region" description="Helical" evidence="6">
    <location>
        <begin position="27"/>
        <end position="45"/>
    </location>
</feature>
<proteinExistence type="predicted"/>
<name>A0A060WMR9_ONCMY</name>
<evidence type="ECO:0000256" key="3">
    <source>
        <dbReference type="ARBA" id="ARBA00022692"/>
    </source>
</evidence>
<dbReference type="GO" id="GO:0005886">
    <property type="term" value="C:plasma membrane"/>
    <property type="evidence" value="ECO:0007669"/>
    <property type="project" value="TreeGrafter"/>
</dbReference>
<dbReference type="InterPro" id="IPR037272">
    <property type="entry name" value="SNS_sf"/>
</dbReference>
<protein>
    <submittedName>
        <fullName evidence="7">Uncharacterized protein</fullName>
    </submittedName>
</protein>
<organism evidence="7 8">
    <name type="scientific">Oncorhynchus mykiss</name>
    <name type="common">Rainbow trout</name>
    <name type="synonym">Salmo gairdneri</name>
    <dbReference type="NCBI Taxonomy" id="8022"/>
    <lineage>
        <taxon>Eukaryota</taxon>
        <taxon>Metazoa</taxon>
        <taxon>Chordata</taxon>
        <taxon>Craniata</taxon>
        <taxon>Vertebrata</taxon>
        <taxon>Euteleostomi</taxon>
        <taxon>Actinopterygii</taxon>
        <taxon>Neopterygii</taxon>
        <taxon>Teleostei</taxon>
        <taxon>Protacanthopterygii</taxon>
        <taxon>Salmoniformes</taxon>
        <taxon>Salmonidae</taxon>
        <taxon>Salmoninae</taxon>
        <taxon>Oncorhynchus</taxon>
    </lineage>
</organism>
<dbReference type="PANTHER" id="PTHR11616:SF141">
    <property type="entry name" value="SODIUM- AND CHLORIDE-DEPENDENT TAURINE TRANSPORTER"/>
    <property type="match status" value="1"/>
</dbReference>
<evidence type="ECO:0000256" key="4">
    <source>
        <dbReference type="ARBA" id="ARBA00022989"/>
    </source>
</evidence>
<accession>A0A060WMR9</accession>
<evidence type="ECO:0000256" key="1">
    <source>
        <dbReference type="ARBA" id="ARBA00004141"/>
    </source>
</evidence>
<dbReference type="SUPFAM" id="SSF161070">
    <property type="entry name" value="SNF-like"/>
    <property type="match status" value="1"/>
</dbReference>
<keyword evidence="2" id="KW-0813">Transport</keyword>
<dbReference type="GO" id="GO:0042995">
    <property type="term" value="C:cell projection"/>
    <property type="evidence" value="ECO:0007669"/>
    <property type="project" value="TreeGrafter"/>
</dbReference>
<evidence type="ECO:0000256" key="5">
    <source>
        <dbReference type="ARBA" id="ARBA00023136"/>
    </source>
</evidence>
<dbReference type="PANTHER" id="PTHR11616">
    <property type="entry name" value="SODIUM/CHLORIDE DEPENDENT TRANSPORTER"/>
    <property type="match status" value="1"/>
</dbReference>
<dbReference type="Pfam" id="PF00209">
    <property type="entry name" value="SNF"/>
    <property type="match status" value="1"/>
</dbReference>
<evidence type="ECO:0000313" key="7">
    <source>
        <dbReference type="EMBL" id="CDQ68322.1"/>
    </source>
</evidence>
<sequence>MLSAPSLLRRNVLSISSGIDDIGPLKWDLALCLLAVWIVCFFCIWKGVKSTGKHDVVVIRLVCSLLKSVFTDVGS</sequence>
<dbReference type="STRING" id="8022.A0A060WMR9"/>
<dbReference type="Proteomes" id="UP000193380">
    <property type="component" value="Unassembled WGS sequence"/>
</dbReference>
<dbReference type="PROSITE" id="PS50267">
    <property type="entry name" value="NA_NEUROTRAN_SYMP_3"/>
    <property type="match status" value="1"/>
</dbReference>
<evidence type="ECO:0000256" key="6">
    <source>
        <dbReference type="SAM" id="Phobius"/>
    </source>
</evidence>